<keyword evidence="3" id="KW-1185">Reference proteome</keyword>
<evidence type="ECO:0000256" key="1">
    <source>
        <dbReference type="SAM" id="SignalP"/>
    </source>
</evidence>
<name>A0ABW3J9N8_9HYPH</name>
<feature type="signal peptide" evidence="1">
    <location>
        <begin position="1"/>
        <end position="26"/>
    </location>
</feature>
<accession>A0ABW3J9N8</accession>
<dbReference type="RefSeq" id="WP_379086642.1">
    <property type="nucleotide sequence ID" value="NZ_JBHTJO010000001.1"/>
</dbReference>
<organism evidence="2 3">
    <name type="scientific">Methyloligella solikamskensis</name>
    <dbReference type="NCBI Taxonomy" id="1177756"/>
    <lineage>
        <taxon>Bacteria</taxon>
        <taxon>Pseudomonadati</taxon>
        <taxon>Pseudomonadota</taxon>
        <taxon>Alphaproteobacteria</taxon>
        <taxon>Hyphomicrobiales</taxon>
        <taxon>Hyphomicrobiaceae</taxon>
        <taxon>Methyloligella</taxon>
    </lineage>
</organism>
<keyword evidence="1" id="KW-0732">Signal</keyword>
<proteinExistence type="predicted"/>
<reference evidence="3" key="1">
    <citation type="journal article" date="2019" name="Int. J. Syst. Evol. Microbiol.">
        <title>The Global Catalogue of Microorganisms (GCM) 10K type strain sequencing project: providing services to taxonomists for standard genome sequencing and annotation.</title>
        <authorList>
            <consortium name="The Broad Institute Genomics Platform"/>
            <consortium name="The Broad Institute Genome Sequencing Center for Infectious Disease"/>
            <person name="Wu L."/>
            <person name="Ma J."/>
        </authorList>
    </citation>
    <scope>NUCLEOTIDE SEQUENCE [LARGE SCALE GENOMIC DNA]</scope>
    <source>
        <strain evidence="3">CCUG 61697</strain>
    </source>
</reference>
<sequence length="92" mass="9923">MKTTIRNVLLSAGLIGGMALATPAMADETTTTIDPETGASVTVHEKDALLPKNRDTEVIVTPGVQPDRDVDIVDGDDDTVVHHHEETTIERY</sequence>
<feature type="chain" id="PRO_5046440048" evidence="1">
    <location>
        <begin position="27"/>
        <end position="92"/>
    </location>
</feature>
<protein>
    <submittedName>
        <fullName evidence="2">Uncharacterized protein</fullName>
    </submittedName>
</protein>
<dbReference type="EMBL" id="JBHTJO010000001">
    <property type="protein sequence ID" value="MFD0986463.1"/>
    <property type="molecule type" value="Genomic_DNA"/>
</dbReference>
<dbReference type="Proteomes" id="UP001597102">
    <property type="component" value="Unassembled WGS sequence"/>
</dbReference>
<evidence type="ECO:0000313" key="3">
    <source>
        <dbReference type="Proteomes" id="UP001597102"/>
    </source>
</evidence>
<comment type="caution">
    <text evidence="2">The sequence shown here is derived from an EMBL/GenBank/DDBJ whole genome shotgun (WGS) entry which is preliminary data.</text>
</comment>
<gene>
    <name evidence="2" type="ORF">ACFQ2F_05065</name>
</gene>
<evidence type="ECO:0000313" key="2">
    <source>
        <dbReference type="EMBL" id="MFD0986463.1"/>
    </source>
</evidence>